<dbReference type="SUPFAM" id="SSF102405">
    <property type="entry name" value="MCP/YpsA-like"/>
    <property type="match status" value="1"/>
</dbReference>
<evidence type="ECO:0000256" key="1">
    <source>
        <dbReference type="HAMAP-Rule" id="MF_01575"/>
    </source>
</evidence>
<dbReference type="NCBIfam" id="NF010181">
    <property type="entry name" value="PRK13660.1"/>
    <property type="match status" value="1"/>
</dbReference>
<dbReference type="PIRSF" id="PIRSF021290">
    <property type="entry name" value="DUF1273"/>
    <property type="match status" value="1"/>
</dbReference>
<dbReference type="Proteomes" id="UP000831859">
    <property type="component" value="Chromosome"/>
</dbReference>
<dbReference type="RefSeq" id="WP_249511338.1">
    <property type="nucleotide sequence ID" value="NZ_CP093362.1"/>
</dbReference>
<gene>
    <name evidence="2" type="ORF">MOO46_01885</name>
</gene>
<dbReference type="InterPro" id="IPR010697">
    <property type="entry name" value="YspA"/>
</dbReference>
<dbReference type="PANTHER" id="PTHR38440">
    <property type="entry name" value="UPF0398 PROTEIN YPSA"/>
    <property type="match status" value="1"/>
</dbReference>
<sequence length="188" mass="22106">MSRLWITGYRSYELGIFKKDDPKKIVIDKVIKDNLSQEIMDGVNWIITGGHLGIEQWSVENAEDLKKTFPDEFQTAVMLPFENFGEQWKDENKLELQKCIQSANFSANVSNEKYQSPMQLKAYQKFMLSHTDKALLIYDLDNEGKTKYDYKEIKKYAENHDYNLKMISFDDLQEAANEYENSLKDFPE</sequence>
<dbReference type="PANTHER" id="PTHR38440:SF1">
    <property type="entry name" value="UPF0398 PROTEIN SPR0331"/>
    <property type="match status" value="1"/>
</dbReference>
<dbReference type="Pfam" id="PF06908">
    <property type="entry name" value="YpsA"/>
    <property type="match status" value="1"/>
</dbReference>
<name>A0ABY4PIN1_9LACO</name>
<proteinExistence type="inferred from homology"/>
<dbReference type="Gene3D" id="3.40.50.450">
    <property type="match status" value="1"/>
</dbReference>
<comment type="similarity">
    <text evidence="1">Belongs to the UPF0398 family.</text>
</comment>
<organism evidence="2 3">
    <name type="scientific">Apilactobacillus apisilvae</name>
    <dbReference type="NCBI Taxonomy" id="2923364"/>
    <lineage>
        <taxon>Bacteria</taxon>
        <taxon>Bacillati</taxon>
        <taxon>Bacillota</taxon>
        <taxon>Bacilli</taxon>
        <taxon>Lactobacillales</taxon>
        <taxon>Lactobacillaceae</taxon>
        <taxon>Apilactobacillus</taxon>
    </lineage>
</organism>
<evidence type="ECO:0000313" key="2">
    <source>
        <dbReference type="EMBL" id="UQS85365.1"/>
    </source>
</evidence>
<dbReference type="HAMAP" id="MF_01575">
    <property type="entry name" value="UPF0398"/>
    <property type="match status" value="1"/>
</dbReference>
<accession>A0ABY4PIN1</accession>
<evidence type="ECO:0000313" key="3">
    <source>
        <dbReference type="Proteomes" id="UP000831859"/>
    </source>
</evidence>
<reference evidence="2 3" key="1">
    <citation type="journal article" date="2022" name="Int. J. Syst. Evol. Microbiol.">
        <title>Apilactobacillus apisilvae sp. nov., Nicolia spurrieriana gen. nov. sp. nov., Bombilactobacillus folatiphilus sp. nov. and Bombilactobacillus thymidiniphilus sp. nov., four new lactic acid bacterial isolates from stingless bees Tetragonula carbonaria and Austroplebeia australis.</title>
        <authorList>
            <person name="Oliphant S.A."/>
            <person name="Watson-Haigh N.S."/>
            <person name="Sumby K.M."/>
            <person name="Gardner J."/>
            <person name="Groom S."/>
            <person name="Jiranek V."/>
        </authorList>
    </citation>
    <scope>NUCLEOTIDE SEQUENCE [LARGE SCALE GENOMIC DNA]</scope>
    <source>
        <strain evidence="2 3">SG5_A10</strain>
    </source>
</reference>
<protein>
    <recommendedName>
        <fullName evidence="1">UPF0398 protein MOO46_01885</fullName>
    </recommendedName>
</protein>
<keyword evidence="3" id="KW-1185">Reference proteome</keyword>
<dbReference type="EMBL" id="CP093362">
    <property type="protein sequence ID" value="UQS85365.1"/>
    <property type="molecule type" value="Genomic_DNA"/>
</dbReference>